<dbReference type="Proteomes" id="UP000183413">
    <property type="component" value="Unassembled WGS sequence"/>
</dbReference>
<protein>
    <submittedName>
        <fullName evidence="1">Uncharacterized protein</fullName>
    </submittedName>
</protein>
<dbReference type="EMBL" id="FOVH01000014">
    <property type="protein sequence ID" value="SFP46278.1"/>
    <property type="molecule type" value="Genomic_DNA"/>
</dbReference>
<dbReference type="STRING" id="1993.SAMN04489713_114156"/>
<proteinExistence type="predicted"/>
<organism evidence="1 2">
    <name type="scientific">Actinomadura madurae</name>
    <dbReference type="NCBI Taxonomy" id="1993"/>
    <lineage>
        <taxon>Bacteria</taxon>
        <taxon>Bacillati</taxon>
        <taxon>Actinomycetota</taxon>
        <taxon>Actinomycetes</taxon>
        <taxon>Streptosporangiales</taxon>
        <taxon>Thermomonosporaceae</taxon>
        <taxon>Actinomadura</taxon>
    </lineage>
</organism>
<gene>
    <name evidence="1" type="ORF">SAMN04489713_114156</name>
</gene>
<evidence type="ECO:0000313" key="2">
    <source>
        <dbReference type="Proteomes" id="UP000183413"/>
    </source>
</evidence>
<dbReference type="RefSeq" id="WP_075023400.1">
    <property type="nucleotide sequence ID" value="NZ_FOVH01000014.1"/>
</dbReference>
<name>A0A1I5QJ14_9ACTN</name>
<accession>A0A1I5QJ14</accession>
<evidence type="ECO:0000313" key="1">
    <source>
        <dbReference type="EMBL" id="SFP46278.1"/>
    </source>
</evidence>
<sequence>MGRRRYRRLLVGPDAYRWRVAHQHGREGGRLRDCRESVLLRKEGSPGRVTVVFRAGPGRIVPDGGPYTHSGGVARAEDETLLNLHRPGVIRALLDVVLAHGEGFDSSVEIDGWTLMDEVRQITLPRGAGQERSAAPGC</sequence>
<dbReference type="AlphaFoldDB" id="A0A1I5QJ14"/>
<reference evidence="1 2" key="1">
    <citation type="submission" date="2016-10" db="EMBL/GenBank/DDBJ databases">
        <authorList>
            <person name="de Groot N.N."/>
        </authorList>
    </citation>
    <scope>NUCLEOTIDE SEQUENCE [LARGE SCALE GENOMIC DNA]</scope>
    <source>
        <strain evidence="1 2">DSM 43067</strain>
    </source>
</reference>
<dbReference type="InParanoid" id="A0A1I5QJ14"/>
<keyword evidence="2" id="KW-1185">Reference proteome</keyword>